<dbReference type="EMBL" id="JXRP01000013">
    <property type="protein sequence ID" value="KIL48262.1"/>
    <property type="molecule type" value="Genomic_DNA"/>
</dbReference>
<dbReference type="Proteomes" id="UP000031938">
    <property type="component" value="Unassembled WGS sequence"/>
</dbReference>
<proteinExistence type="predicted"/>
<keyword evidence="1" id="KW-1133">Transmembrane helix</keyword>
<comment type="caution">
    <text evidence="2">The sequence shown here is derived from an EMBL/GenBank/DDBJ whole genome shotgun (WGS) entry which is preliminary data.</text>
</comment>
<dbReference type="AlphaFoldDB" id="A0A0C2VHB0"/>
<keyword evidence="1" id="KW-0812">Transmembrane</keyword>
<keyword evidence="1" id="KW-0472">Membrane</keyword>
<sequence>MVIFIATEVSIGLACENLREMLKILYSIKNVFGNSILIVVPLPGLLLTSIVPC</sequence>
<organism evidence="2 3">
    <name type="scientific">Jeotgalibacillus soli</name>
    <dbReference type="NCBI Taxonomy" id="889306"/>
    <lineage>
        <taxon>Bacteria</taxon>
        <taxon>Bacillati</taxon>
        <taxon>Bacillota</taxon>
        <taxon>Bacilli</taxon>
        <taxon>Bacillales</taxon>
        <taxon>Caryophanaceae</taxon>
        <taxon>Jeotgalibacillus</taxon>
    </lineage>
</organism>
<evidence type="ECO:0000313" key="2">
    <source>
        <dbReference type="EMBL" id="KIL48262.1"/>
    </source>
</evidence>
<reference evidence="2 3" key="1">
    <citation type="submission" date="2015-01" db="EMBL/GenBank/DDBJ databases">
        <title>Genome sequencing of Jeotgalibacillus soli.</title>
        <authorList>
            <person name="Goh K.M."/>
            <person name="Chan K.-G."/>
            <person name="Yaakop A.S."/>
            <person name="Ee R."/>
            <person name="Gan H.M."/>
            <person name="Chan C.S."/>
        </authorList>
    </citation>
    <scope>NUCLEOTIDE SEQUENCE [LARGE SCALE GENOMIC DNA]</scope>
    <source>
        <strain evidence="2 3">P9</strain>
    </source>
</reference>
<evidence type="ECO:0000313" key="3">
    <source>
        <dbReference type="Proteomes" id="UP000031938"/>
    </source>
</evidence>
<name>A0A0C2VHB0_9BACL</name>
<feature type="transmembrane region" description="Helical" evidence="1">
    <location>
        <begin position="31"/>
        <end position="51"/>
    </location>
</feature>
<dbReference type="STRING" id="889306.KP78_17090"/>
<protein>
    <submittedName>
        <fullName evidence="2">Uncharacterized protein</fullName>
    </submittedName>
</protein>
<gene>
    <name evidence="2" type="ORF">KP78_17090</name>
</gene>
<keyword evidence="3" id="KW-1185">Reference proteome</keyword>
<evidence type="ECO:0000256" key="1">
    <source>
        <dbReference type="SAM" id="Phobius"/>
    </source>
</evidence>
<dbReference type="PATRIC" id="fig|889306.3.peg.1717"/>
<accession>A0A0C2VHB0</accession>